<protein>
    <submittedName>
        <fullName evidence="1">Uncharacterized protein</fullName>
    </submittedName>
</protein>
<dbReference type="RefSeq" id="WP_310548394.1">
    <property type="nucleotide sequence ID" value="NZ_JAVKGR010000007.1"/>
</dbReference>
<dbReference type="Proteomes" id="UP001251870">
    <property type="component" value="Unassembled WGS sequence"/>
</dbReference>
<reference evidence="1 2" key="1">
    <citation type="submission" date="2023-09" db="EMBL/GenBank/DDBJ databases">
        <title>Description of three actinobacteria isolated from air of manufacturing shop in a pharmaceutical factory.</title>
        <authorList>
            <person name="Zhang D.-F."/>
        </authorList>
    </citation>
    <scope>NUCLEOTIDE SEQUENCE [LARGE SCALE GENOMIC DNA]</scope>
    <source>
        <strain evidence="1 2">LY-0111</strain>
    </source>
</reference>
<proteinExistence type="predicted"/>
<keyword evidence="2" id="KW-1185">Reference proteome</keyword>
<gene>
    <name evidence="1" type="ORF">RIL96_07465</name>
</gene>
<accession>A0ABU2DSC1</accession>
<evidence type="ECO:0000313" key="1">
    <source>
        <dbReference type="EMBL" id="MDR8019404.1"/>
    </source>
</evidence>
<organism evidence="1 2">
    <name type="scientific">Nesterenkonia aerolata</name>
    <dbReference type="NCBI Taxonomy" id="3074079"/>
    <lineage>
        <taxon>Bacteria</taxon>
        <taxon>Bacillati</taxon>
        <taxon>Actinomycetota</taxon>
        <taxon>Actinomycetes</taxon>
        <taxon>Micrococcales</taxon>
        <taxon>Micrococcaceae</taxon>
        <taxon>Nesterenkonia</taxon>
    </lineage>
</organism>
<dbReference type="EMBL" id="JAVKGR010000007">
    <property type="protein sequence ID" value="MDR8019404.1"/>
    <property type="molecule type" value="Genomic_DNA"/>
</dbReference>
<sequence length="178" mass="19464">MKLLASASQDTSEQLTEPVTALWSQNGSLSSDAQRSSFKLISFGRLCLGARLPPSSAHRSPATRQGIQIGPARYILTLRHLQGEETTLVIAAKGIGRTVDTAAIRITDFGSLVEVQAIFRKRTRKYSGHEKSSRIKDSHTPRLIMRFVVADETIPPTCYPGLTGPADYLDAPRRAFAV</sequence>
<name>A0ABU2DSC1_9MICC</name>
<comment type="caution">
    <text evidence="1">The sequence shown here is derived from an EMBL/GenBank/DDBJ whole genome shotgun (WGS) entry which is preliminary data.</text>
</comment>
<evidence type="ECO:0000313" key="2">
    <source>
        <dbReference type="Proteomes" id="UP001251870"/>
    </source>
</evidence>